<keyword evidence="1" id="KW-0472">Membrane</keyword>
<name>A0A126V2L1_9RHOB</name>
<keyword evidence="1" id="KW-0812">Transmembrane</keyword>
<reference evidence="3 4" key="1">
    <citation type="submission" date="2016-02" db="EMBL/GenBank/DDBJ databases">
        <title>Complete genome sequence of Halocynthiibacter arcticus PAMC 20958t from arctic marine sediment.</title>
        <authorList>
            <person name="Lee Y.M."/>
            <person name="Baek K."/>
            <person name="Lee H.K."/>
            <person name="Shin S.C."/>
        </authorList>
    </citation>
    <scope>NUCLEOTIDE SEQUENCE [LARGE SCALE GENOMIC DNA]</scope>
    <source>
        <strain evidence="3">PAMC 20958</strain>
    </source>
</reference>
<evidence type="ECO:0000256" key="1">
    <source>
        <dbReference type="SAM" id="Phobius"/>
    </source>
</evidence>
<protein>
    <recommendedName>
        <fullName evidence="2">TadE-like domain-containing protein</fullName>
    </recommendedName>
</protein>
<evidence type="ECO:0000259" key="2">
    <source>
        <dbReference type="Pfam" id="PF07811"/>
    </source>
</evidence>
<proteinExistence type="predicted"/>
<sequence>MLKHRIKRAFGGFRRDERGTALVELAISLPFALLVFGMIIEGSRMLWAYQSAAAGVRDATRYLARIVPRDICTSGGLSRAIPRNSRESCATVPAAPRCFPTALPSIR</sequence>
<gene>
    <name evidence="3" type="ORF">RC74_14810</name>
</gene>
<dbReference type="InterPro" id="IPR012495">
    <property type="entry name" value="TadE-like_dom"/>
</dbReference>
<keyword evidence="1" id="KW-1133">Transmembrane helix</keyword>
<evidence type="ECO:0000313" key="4">
    <source>
        <dbReference type="Proteomes" id="UP000070371"/>
    </source>
</evidence>
<dbReference type="Pfam" id="PF07811">
    <property type="entry name" value="TadE"/>
    <property type="match status" value="1"/>
</dbReference>
<feature type="transmembrane region" description="Helical" evidence="1">
    <location>
        <begin position="21"/>
        <end position="40"/>
    </location>
</feature>
<accession>A0A126V2L1</accession>
<dbReference type="KEGG" id="hat:RC74_14810"/>
<dbReference type="Proteomes" id="UP000070371">
    <property type="component" value="Chromosome"/>
</dbReference>
<dbReference type="AlphaFoldDB" id="A0A126V2L1"/>
<feature type="domain" description="TadE-like" evidence="2">
    <location>
        <begin position="19"/>
        <end position="61"/>
    </location>
</feature>
<dbReference type="RefSeq" id="WP_062628299.1">
    <property type="nucleotide sequence ID" value="NZ_CP014327.1"/>
</dbReference>
<evidence type="ECO:0000313" key="3">
    <source>
        <dbReference type="EMBL" id="AML52377.1"/>
    </source>
</evidence>
<dbReference type="EMBL" id="CP014327">
    <property type="protein sequence ID" value="AML52377.1"/>
    <property type="molecule type" value="Genomic_DNA"/>
</dbReference>
<organism evidence="3 4">
    <name type="scientific">Falsihalocynthiibacter arcticus</name>
    <dbReference type="NCBI Taxonomy" id="1579316"/>
    <lineage>
        <taxon>Bacteria</taxon>
        <taxon>Pseudomonadati</taxon>
        <taxon>Pseudomonadota</taxon>
        <taxon>Alphaproteobacteria</taxon>
        <taxon>Rhodobacterales</taxon>
        <taxon>Roseobacteraceae</taxon>
        <taxon>Falsihalocynthiibacter</taxon>
    </lineage>
</organism>
<keyword evidence="4" id="KW-1185">Reference proteome</keyword>
<dbReference type="STRING" id="1579316.RC74_14810"/>